<dbReference type="EMBL" id="PP750961">
    <property type="protein sequence ID" value="XCH43060.1"/>
    <property type="molecule type" value="Genomic_DNA"/>
</dbReference>
<protein>
    <submittedName>
        <fullName evidence="1">Uncharacterized protein</fullName>
    </submittedName>
</protein>
<sequence length="52" mass="5639">MIPSVLAIVSEHECSYEWGGPQWDCGANDCNASGWGWEEYAAHIAQVIKAAS</sequence>
<reference evidence="1" key="1">
    <citation type="submission" date="2024-04" db="EMBL/GenBank/DDBJ databases">
        <authorList>
            <person name="Asai D.J."/>
            <person name="Lewis C.M."/>
            <person name="Viland M.D."/>
            <person name="Garlena R.A."/>
            <person name="Russell D.A."/>
            <person name="Jacobs-Sera D."/>
            <person name="Hatfull G.F."/>
        </authorList>
    </citation>
    <scope>NUCLEOTIDE SEQUENCE</scope>
</reference>
<name>A0AAU8GQW9_9CAUD</name>
<organism evidence="1">
    <name type="scientific">Mycobacterium phage JustASigh</name>
    <dbReference type="NCBI Taxonomy" id="3158894"/>
    <lineage>
        <taxon>Viruses</taxon>
        <taxon>Duplodnaviria</taxon>
        <taxon>Heunggongvirae</taxon>
        <taxon>Uroviricota</taxon>
        <taxon>Caudoviricetes</taxon>
    </lineage>
</organism>
<gene>
    <name evidence="1" type="primary">82</name>
    <name evidence="1" type="ORF">PBI_JUSTASIGH_82</name>
</gene>
<proteinExistence type="predicted"/>
<evidence type="ECO:0000313" key="1">
    <source>
        <dbReference type="EMBL" id="XCH43060.1"/>
    </source>
</evidence>
<accession>A0AAU8GQW9</accession>